<reference evidence="3 4" key="1">
    <citation type="submission" date="2016-11" db="EMBL/GenBank/DDBJ databases">
        <authorList>
            <person name="Jaros S."/>
            <person name="Januszkiewicz K."/>
            <person name="Wedrychowicz H."/>
        </authorList>
    </citation>
    <scope>NUCLEOTIDE SEQUENCE [LARGE SCALE GENOMIC DNA]</scope>
    <source>
        <strain evidence="3 4">CGMCC 1.12145</strain>
    </source>
</reference>
<accession>A0A1K1P844</accession>
<dbReference type="EMBL" id="FPJE01000007">
    <property type="protein sequence ID" value="SFW43657.1"/>
    <property type="molecule type" value="Genomic_DNA"/>
</dbReference>
<dbReference type="GO" id="GO:0005829">
    <property type="term" value="C:cytosol"/>
    <property type="evidence" value="ECO:0007669"/>
    <property type="project" value="TreeGrafter"/>
</dbReference>
<proteinExistence type="predicted"/>
<organism evidence="3 4">
    <name type="scientific">Sinomicrobium oceani</name>
    <dbReference type="NCBI Taxonomy" id="1150368"/>
    <lineage>
        <taxon>Bacteria</taxon>
        <taxon>Pseudomonadati</taxon>
        <taxon>Bacteroidota</taxon>
        <taxon>Flavobacteriia</taxon>
        <taxon>Flavobacteriales</taxon>
        <taxon>Flavobacteriaceae</taxon>
        <taxon>Sinomicrobium</taxon>
    </lineage>
</organism>
<dbReference type="GO" id="GO:0008713">
    <property type="term" value="F:ADP-heptose-lipopolysaccharide heptosyltransferase activity"/>
    <property type="evidence" value="ECO:0007669"/>
    <property type="project" value="TreeGrafter"/>
</dbReference>
<sequence>MLVIEPLETNTGATAGMTTAEDRPSGAHLLVIRLSAMGDVAMTVPVLQTLVKQHPCLRITVLSRAFFKPMFEGIPGVSFYAADIRGAHRGILGLYRLYGALKTLDIDAVADLHHVLRSNVLKFFFRLGGFRVVQIDKGRKEKRALTRATNRIFRPLKTTHQRYADVFGELGYGIDMSRPVFTRKRAFPEGVEQPEGAAGRPLKKIGIAPFAAFDGKMYPADLMEDVIRKLSEDGRYVLYLFGGGTEEKEVLERLQSRYSRVFNMAGKLTFGDELSLISNLDTMVAMDSGNAHLAAIFGVRTITLWGVTHPYAGFYPLGQEPGFALLSDRQKYPLIPTSVYGKKFPEGYENAMRTIAPDAVVSKILQVTGTGN</sequence>
<dbReference type="InterPro" id="IPR051199">
    <property type="entry name" value="LPS_LOS_Heptosyltrfase"/>
</dbReference>
<dbReference type="PANTHER" id="PTHR30160">
    <property type="entry name" value="TETRAACYLDISACCHARIDE 4'-KINASE-RELATED"/>
    <property type="match status" value="1"/>
</dbReference>
<keyword evidence="4" id="KW-1185">Reference proteome</keyword>
<dbReference type="AlphaFoldDB" id="A0A1K1P844"/>
<dbReference type="SUPFAM" id="SSF53756">
    <property type="entry name" value="UDP-Glycosyltransferase/glycogen phosphorylase"/>
    <property type="match status" value="1"/>
</dbReference>
<dbReference type="Pfam" id="PF01075">
    <property type="entry name" value="Glyco_transf_9"/>
    <property type="match status" value="1"/>
</dbReference>
<keyword evidence="1" id="KW-0328">Glycosyltransferase</keyword>
<evidence type="ECO:0000313" key="4">
    <source>
        <dbReference type="Proteomes" id="UP000182248"/>
    </source>
</evidence>
<dbReference type="PANTHER" id="PTHR30160:SF22">
    <property type="entry name" value="LIPOPOLYSACCHARIDE CORE BIOSYNTHESIS PROTEIN"/>
    <property type="match status" value="1"/>
</dbReference>
<keyword evidence="2 3" id="KW-0808">Transferase</keyword>
<gene>
    <name evidence="3" type="ORF">SAMN02927921_01672</name>
</gene>
<dbReference type="GO" id="GO:0009244">
    <property type="term" value="P:lipopolysaccharide core region biosynthetic process"/>
    <property type="evidence" value="ECO:0007669"/>
    <property type="project" value="TreeGrafter"/>
</dbReference>
<name>A0A1K1P844_9FLAO</name>
<dbReference type="STRING" id="1150368.SAMN02927921_01672"/>
<evidence type="ECO:0000256" key="2">
    <source>
        <dbReference type="ARBA" id="ARBA00022679"/>
    </source>
</evidence>
<evidence type="ECO:0000256" key="1">
    <source>
        <dbReference type="ARBA" id="ARBA00022676"/>
    </source>
</evidence>
<dbReference type="CDD" id="cd03789">
    <property type="entry name" value="GT9_LPS_heptosyltransferase"/>
    <property type="match status" value="1"/>
</dbReference>
<evidence type="ECO:0000313" key="3">
    <source>
        <dbReference type="EMBL" id="SFW43657.1"/>
    </source>
</evidence>
<protein>
    <submittedName>
        <fullName evidence="3">ADP-heptose:LPS heptosyltransferase</fullName>
    </submittedName>
</protein>
<dbReference type="Gene3D" id="3.40.50.2000">
    <property type="entry name" value="Glycogen Phosphorylase B"/>
    <property type="match status" value="2"/>
</dbReference>
<dbReference type="Proteomes" id="UP000182248">
    <property type="component" value="Unassembled WGS sequence"/>
</dbReference>
<dbReference type="InterPro" id="IPR002201">
    <property type="entry name" value="Glyco_trans_9"/>
</dbReference>